<evidence type="ECO:0000256" key="4">
    <source>
        <dbReference type="ARBA" id="ARBA00022630"/>
    </source>
</evidence>
<proteinExistence type="inferred from homology"/>
<comment type="similarity">
    <text evidence="3">In the N-terminal section; belongs to the NADH:flavin oxidoreductase/NADH oxidase family.</text>
</comment>
<sequence length="673" mass="72057">MTRYPALLSPLSLGFTSLKNRIIMGSMHVGLEDAPDGFGRLAAFYAERAAGGVGLIVTGGIAPDDAGRPDPHSAALTTEAQALRHRVVTDAVHASGGKIALQILHFGRYAAHPGLVAPGAIQAPISPFMPHALSTEETEQTVEAFVRCATLARLAGYDGVEIMGSEGYLINEFIVSRTSNRTDEWGGFYDNRMRFPVEIVRRVREATGPDFILIYRLSMLDLVPGGSTFDEVVRLGQAVEAAGASIINTGIGWHEARIPTIATSVPRAAFAWVTKRLRQHVTLPVVATNRINAPDVAESLLAEGYCDLVSMARPLLADPLFVRKTQDNRADEINTCIACNQACLDHVFAGKIASCLVNPRACHETELVIAPATRRRRIAVVGAGPAGLSCAVTAAARGHDVTLYEAGPDIGGQFNIAKKIPGKEEFHSTLRYFHRQIGLTGVTLRSGTRTDAKMLLREAFDEIVLATGVTPRIPDIDGIGLEKVLTYVDVVRDERPVGDRVAVIGAGGIGFDVSEYLSRTGESATLNPALFNAEWGIDPDYRAPGGLGEARVEPSGRHITLLQRKPGKPGEGLGRTTGWIHRAELKARGVAALSGVTYHRIDEAGLHVTQDGQPRVIPADTVVLCAGQEPLRDLWKPLTDAGCMVHLIGGADVAAELDAKRAIDQGTRLAARL</sequence>
<evidence type="ECO:0000313" key="12">
    <source>
        <dbReference type="EMBL" id="NHN83461.1"/>
    </source>
</evidence>
<dbReference type="PANTHER" id="PTHR42917">
    <property type="entry name" value="2,4-DIENOYL-COA REDUCTASE"/>
    <property type="match status" value="1"/>
</dbReference>
<dbReference type="Gene3D" id="3.50.50.60">
    <property type="entry name" value="FAD/NAD(P)-binding domain"/>
    <property type="match status" value="1"/>
</dbReference>
<keyword evidence="5" id="KW-0288">FMN</keyword>
<dbReference type="InterPro" id="IPR013785">
    <property type="entry name" value="Aldolase_TIM"/>
</dbReference>
<keyword evidence="8" id="KW-0408">Iron</keyword>
<dbReference type="RefSeq" id="WP_173581889.1">
    <property type="nucleotide sequence ID" value="NZ_WOTB01000002.1"/>
</dbReference>
<dbReference type="InterPro" id="IPR001155">
    <property type="entry name" value="OxRdtase_FMN_N"/>
</dbReference>
<dbReference type="SUPFAM" id="SSF51905">
    <property type="entry name" value="FAD/NAD(P)-binding domain"/>
    <property type="match status" value="1"/>
</dbReference>
<gene>
    <name evidence="12" type="ORF">GOB93_02250</name>
</gene>
<dbReference type="PRINTS" id="PR00368">
    <property type="entry name" value="FADPNR"/>
</dbReference>
<keyword evidence="9" id="KW-0411">Iron-sulfur</keyword>
<dbReference type="SUPFAM" id="SSF51395">
    <property type="entry name" value="FMN-linked oxidoreductases"/>
    <property type="match status" value="1"/>
</dbReference>
<keyword evidence="7" id="KW-0560">Oxidoreductase</keyword>
<evidence type="ECO:0000256" key="8">
    <source>
        <dbReference type="ARBA" id="ARBA00023004"/>
    </source>
</evidence>
<keyword evidence="6" id="KW-0479">Metal-binding</keyword>
<evidence type="ECO:0000256" key="1">
    <source>
        <dbReference type="ARBA" id="ARBA00001917"/>
    </source>
</evidence>
<dbReference type="InterPro" id="IPR036188">
    <property type="entry name" value="FAD/NAD-bd_sf"/>
</dbReference>
<dbReference type="Gene3D" id="3.40.50.720">
    <property type="entry name" value="NAD(P)-binding Rossmann-like Domain"/>
    <property type="match status" value="1"/>
</dbReference>
<evidence type="ECO:0000313" key="13">
    <source>
        <dbReference type="Proteomes" id="UP000635278"/>
    </source>
</evidence>
<dbReference type="Pfam" id="PF07992">
    <property type="entry name" value="Pyr_redox_2"/>
    <property type="match status" value="1"/>
</dbReference>
<evidence type="ECO:0000259" key="10">
    <source>
        <dbReference type="Pfam" id="PF00724"/>
    </source>
</evidence>
<evidence type="ECO:0000256" key="6">
    <source>
        <dbReference type="ARBA" id="ARBA00022723"/>
    </source>
</evidence>
<evidence type="ECO:0000256" key="9">
    <source>
        <dbReference type="ARBA" id="ARBA00023014"/>
    </source>
</evidence>
<keyword evidence="4" id="KW-0285">Flavoprotein</keyword>
<organism evidence="12 13">
    <name type="scientific">Acetobacter musti</name>
    <dbReference type="NCBI Taxonomy" id="864732"/>
    <lineage>
        <taxon>Bacteria</taxon>
        <taxon>Pseudomonadati</taxon>
        <taxon>Pseudomonadota</taxon>
        <taxon>Alphaproteobacteria</taxon>
        <taxon>Acetobacterales</taxon>
        <taxon>Acetobacteraceae</taxon>
        <taxon>Acetobacter</taxon>
    </lineage>
</organism>
<comment type="cofactor">
    <cofactor evidence="2">
        <name>[4Fe-4S] cluster</name>
        <dbReference type="ChEBI" id="CHEBI:49883"/>
    </cofactor>
</comment>
<dbReference type="Proteomes" id="UP000635278">
    <property type="component" value="Unassembled WGS sequence"/>
</dbReference>
<keyword evidence="13" id="KW-1185">Reference proteome</keyword>
<dbReference type="InterPro" id="IPR023753">
    <property type="entry name" value="FAD/NAD-binding_dom"/>
</dbReference>
<dbReference type="PRINTS" id="PR00469">
    <property type="entry name" value="PNDRDTASEII"/>
</dbReference>
<dbReference type="InterPro" id="IPR051793">
    <property type="entry name" value="NADH:flavin_oxidoreductase"/>
</dbReference>
<evidence type="ECO:0000259" key="11">
    <source>
        <dbReference type="Pfam" id="PF07992"/>
    </source>
</evidence>
<feature type="domain" description="FAD/NAD(P)-binding" evidence="11">
    <location>
        <begin position="377"/>
        <end position="645"/>
    </location>
</feature>
<dbReference type="Gene3D" id="3.20.20.70">
    <property type="entry name" value="Aldolase class I"/>
    <property type="match status" value="1"/>
</dbReference>
<dbReference type="CDD" id="cd02930">
    <property type="entry name" value="DCR_FMN"/>
    <property type="match status" value="1"/>
</dbReference>
<feature type="domain" description="NADH:flavin oxidoreductase/NADH oxidase N-terminal" evidence="10">
    <location>
        <begin position="7"/>
        <end position="332"/>
    </location>
</feature>
<accession>A0ABX0JID4</accession>
<dbReference type="PANTHER" id="PTHR42917:SF2">
    <property type="entry name" value="2,4-DIENOYL-COA REDUCTASE [(2E)-ENOYL-COA-PRODUCING]"/>
    <property type="match status" value="1"/>
</dbReference>
<comment type="caution">
    <text evidence="12">The sequence shown here is derived from an EMBL/GenBank/DDBJ whole genome shotgun (WGS) entry which is preliminary data.</text>
</comment>
<evidence type="ECO:0000256" key="2">
    <source>
        <dbReference type="ARBA" id="ARBA00001966"/>
    </source>
</evidence>
<evidence type="ECO:0000256" key="5">
    <source>
        <dbReference type="ARBA" id="ARBA00022643"/>
    </source>
</evidence>
<reference evidence="12 13" key="1">
    <citation type="journal article" date="2020" name="Int. J. Syst. Evol. Microbiol.">
        <title>Novel acetic acid bacteria from cider fermentations: Acetobacter conturbans sp. nov. and Acetobacter fallax sp. nov.</title>
        <authorList>
            <person name="Sombolestani A.S."/>
            <person name="Cleenwerck I."/>
            <person name="Cnockaert M."/>
            <person name="Borremans W."/>
            <person name="Wieme A.D."/>
            <person name="De Vuyst L."/>
            <person name="Vandamme P."/>
        </authorList>
    </citation>
    <scope>NUCLEOTIDE SEQUENCE [LARGE SCALE GENOMIC DNA]</scope>
    <source>
        <strain evidence="12 13">LMG 30640</strain>
    </source>
</reference>
<comment type="cofactor">
    <cofactor evidence="1">
        <name>FMN</name>
        <dbReference type="ChEBI" id="CHEBI:58210"/>
    </cofactor>
</comment>
<dbReference type="EMBL" id="WOTB01000002">
    <property type="protein sequence ID" value="NHN83461.1"/>
    <property type="molecule type" value="Genomic_DNA"/>
</dbReference>
<name>A0ABX0JID4_9PROT</name>
<evidence type="ECO:0000256" key="3">
    <source>
        <dbReference type="ARBA" id="ARBA00011048"/>
    </source>
</evidence>
<dbReference type="Pfam" id="PF00724">
    <property type="entry name" value="Oxidored_FMN"/>
    <property type="match status" value="1"/>
</dbReference>
<protein>
    <submittedName>
        <fullName evidence="12">FAD-dependent oxidoreductase</fullName>
    </submittedName>
</protein>
<evidence type="ECO:0000256" key="7">
    <source>
        <dbReference type="ARBA" id="ARBA00023002"/>
    </source>
</evidence>